<dbReference type="RefSeq" id="WP_114298943.1">
    <property type="nucleotide sequence ID" value="NZ_QPJT01000022.1"/>
</dbReference>
<protein>
    <recommendedName>
        <fullName evidence="4">DUF4179 domain-containing protein</fullName>
    </recommendedName>
</protein>
<evidence type="ECO:0008006" key="4">
    <source>
        <dbReference type="Google" id="ProtNLM"/>
    </source>
</evidence>
<sequence>MNKDKYKAAVDSVKFRESFEQDTIELMRRAAEYKTQKKENDKMKTRKIIKVSVITAALIAALTGTAFALSALLSPPEVALKAGNNALASAFESKDSITINQSRKAGDYTITLNGIVSGKGLTEYDKEAEADKSYIVASIAHTDESKINEAGETGISFSPLISGYKPWQVNAWTLGGGYSSFIHDGVNYYIFECKNLEIFADRTVYLAAYEGTAPSADIFTISQNGDISFAEGFTKPHAMFTLPLDPQKADPGAASKLLESTGIITD</sequence>
<evidence type="ECO:0000313" key="2">
    <source>
        <dbReference type="EMBL" id="RCX12320.1"/>
    </source>
</evidence>
<keyword evidence="3" id="KW-1185">Reference proteome</keyword>
<proteinExistence type="predicted"/>
<feature type="transmembrane region" description="Helical" evidence="1">
    <location>
        <begin position="48"/>
        <end position="73"/>
    </location>
</feature>
<evidence type="ECO:0000313" key="3">
    <source>
        <dbReference type="Proteomes" id="UP000253034"/>
    </source>
</evidence>
<name>A0A369ASI3_9FIRM</name>
<comment type="caution">
    <text evidence="2">The sequence shown here is derived from an EMBL/GenBank/DDBJ whole genome shotgun (WGS) entry which is preliminary data.</text>
</comment>
<dbReference type="EMBL" id="QPJT01000022">
    <property type="protein sequence ID" value="RCX12320.1"/>
    <property type="molecule type" value="Genomic_DNA"/>
</dbReference>
<dbReference type="OrthoDB" id="1705981at2"/>
<keyword evidence="1" id="KW-0812">Transmembrane</keyword>
<accession>A0A369ASI3</accession>
<dbReference type="Proteomes" id="UP000253034">
    <property type="component" value="Unassembled WGS sequence"/>
</dbReference>
<evidence type="ECO:0000256" key="1">
    <source>
        <dbReference type="SAM" id="Phobius"/>
    </source>
</evidence>
<organism evidence="2 3">
    <name type="scientific">Anaerobacterium chartisolvens</name>
    <dbReference type="NCBI Taxonomy" id="1297424"/>
    <lineage>
        <taxon>Bacteria</taxon>
        <taxon>Bacillati</taxon>
        <taxon>Bacillota</taxon>
        <taxon>Clostridia</taxon>
        <taxon>Eubacteriales</taxon>
        <taxon>Oscillospiraceae</taxon>
        <taxon>Anaerobacterium</taxon>
    </lineage>
</organism>
<gene>
    <name evidence="2" type="ORF">DFR58_1226</name>
</gene>
<reference evidence="2 3" key="1">
    <citation type="submission" date="2018-07" db="EMBL/GenBank/DDBJ databases">
        <title>Genomic Encyclopedia of Type Strains, Phase IV (KMG-IV): sequencing the most valuable type-strain genomes for metagenomic binning, comparative biology and taxonomic classification.</title>
        <authorList>
            <person name="Goeker M."/>
        </authorList>
    </citation>
    <scope>NUCLEOTIDE SEQUENCE [LARGE SCALE GENOMIC DNA]</scope>
    <source>
        <strain evidence="2 3">DSM 27016</strain>
    </source>
</reference>
<keyword evidence="1" id="KW-0472">Membrane</keyword>
<keyword evidence="1" id="KW-1133">Transmembrane helix</keyword>
<dbReference type="AlphaFoldDB" id="A0A369ASI3"/>